<evidence type="ECO:0000313" key="2">
    <source>
        <dbReference type="Proteomes" id="UP000886520"/>
    </source>
</evidence>
<accession>A0A9D4UR18</accession>
<comment type="caution">
    <text evidence="1">The sequence shown here is derived from an EMBL/GenBank/DDBJ whole genome shotgun (WGS) entry which is preliminary data.</text>
</comment>
<evidence type="ECO:0000313" key="1">
    <source>
        <dbReference type="EMBL" id="KAI5072350.1"/>
    </source>
</evidence>
<reference evidence="1" key="1">
    <citation type="submission" date="2021-01" db="EMBL/GenBank/DDBJ databases">
        <title>Adiantum capillus-veneris genome.</title>
        <authorList>
            <person name="Fang Y."/>
            <person name="Liao Q."/>
        </authorList>
    </citation>
    <scope>NUCLEOTIDE SEQUENCE</scope>
    <source>
        <strain evidence="1">H3</strain>
        <tissue evidence="1">Leaf</tissue>
    </source>
</reference>
<dbReference type="Proteomes" id="UP000886520">
    <property type="component" value="Chromosome 12"/>
</dbReference>
<keyword evidence="2" id="KW-1185">Reference proteome</keyword>
<organism evidence="1 2">
    <name type="scientific">Adiantum capillus-veneris</name>
    <name type="common">Maidenhair fern</name>
    <dbReference type="NCBI Taxonomy" id="13818"/>
    <lineage>
        <taxon>Eukaryota</taxon>
        <taxon>Viridiplantae</taxon>
        <taxon>Streptophyta</taxon>
        <taxon>Embryophyta</taxon>
        <taxon>Tracheophyta</taxon>
        <taxon>Polypodiopsida</taxon>
        <taxon>Polypodiidae</taxon>
        <taxon>Polypodiales</taxon>
        <taxon>Pteridineae</taxon>
        <taxon>Pteridaceae</taxon>
        <taxon>Vittarioideae</taxon>
        <taxon>Adiantum</taxon>
    </lineage>
</organism>
<dbReference type="AlphaFoldDB" id="A0A9D4UR18"/>
<proteinExistence type="predicted"/>
<protein>
    <submittedName>
        <fullName evidence="1">Uncharacterized protein</fullName>
    </submittedName>
</protein>
<dbReference type="OrthoDB" id="10647455at2759"/>
<gene>
    <name evidence="1" type="ORF">GOP47_0012456</name>
</gene>
<name>A0A9D4UR18_ADICA</name>
<dbReference type="EMBL" id="JABFUD020000012">
    <property type="protein sequence ID" value="KAI5072350.1"/>
    <property type="molecule type" value="Genomic_DNA"/>
</dbReference>
<sequence>MLPQGSPMVLQLAGFVKDNFQVVRGINDIRYWEKWVGIKGSRSSYENHISHVIEYWKKMVIELQKLYLPNAHVYECFWLLSEGTYYMMPLEMEEDSEFEGYEENNDHYFGSQNQSPKLICTID</sequence>